<dbReference type="SMART" id="SM00279">
    <property type="entry name" value="HhH2"/>
    <property type="match status" value="1"/>
</dbReference>
<dbReference type="CDD" id="cd09859">
    <property type="entry name" value="PIN_53EXO"/>
    <property type="match status" value="1"/>
</dbReference>
<evidence type="ECO:0000256" key="6">
    <source>
        <dbReference type="ARBA" id="ARBA00022705"/>
    </source>
</evidence>
<dbReference type="InterPro" id="IPR002421">
    <property type="entry name" value="5-3_exonuclease"/>
</dbReference>
<evidence type="ECO:0000259" key="20">
    <source>
        <dbReference type="SMART" id="SM00482"/>
    </source>
</evidence>
<dbReference type="Gene3D" id="3.30.70.370">
    <property type="match status" value="1"/>
</dbReference>
<keyword evidence="13 17" id="KW-0234">DNA repair</keyword>
<name>A0A4R0GQJ9_9ACTN</name>
<dbReference type="InterPro" id="IPR054690">
    <property type="entry name" value="DNA_polI_exonuclease"/>
</dbReference>
<dbReference type="Gene3D" id="3.30.420.10">
    <property type="entry name" value="Ribonuclease H-like superfamily/Ribonuclease H"/>
    <property type="match status" value="1"/>
</dbReference>
<dbReference type="Pfam" id="PF01367">
    <property type="entry name" value="5_3_exonuc"/>
    <property type="match status" value="1"/>
</dbReference>
<dbReference type="CDD" id="cd09898">
    <property type="entry name" value="H3TH_53EXO"/>
    <property type="match status" value="1"/>
</dbReference>
<dbReference type="Gene3D" id="1.10.150.20">
    <property type="entry name" value="5' to 3' exonuclease, C-terminal subdomain"/>
    <property type="match status" value="2"/>
</dbReference>
<accession>A0A4R0GQJ9</accession>
<dbReference type="FunFam" id="3.40.50.1010:FF:000001">
    <property type="entry name" value="DNA polymerase I"/>
    <property type="match status" value="1"/>
</dbReference>
<evidence type="ECO:0000313" key="21">
    <source>
        <dbReference type="EMBL" id="TCB98019.1"/>
    </source>
</evidence>
<gene>
    <name evidence="17 21" type="primary">polA</name>
    <name evidence="21" type="ORF">E0H26_10560</name>
</gene>
<dbReference type="InterPro" id="IPR020045">
    <property type="entry name" value="DNA_polI_H3TH"/>
</dbReference>
<dbReference type="GO" id="GO:0008408">
    <property type="term" value="F:3'-5' exonuclease activity"/>
    <property type="evidence" value="ECO:0007669"/>
    <property type="project" value="InterPro"/>
</dbReference>
<evidence type="ECO:0000256" key="11">
    <source>
        <dbReference type="ARBA" id="ARBA00022932"/>
    </source>
</evidence>
<reference evidence="21 22" key="1">
    <citation type="submission" date="2019-02" db="EMBL/GenBank/DDBJ databases">
        <title>Jishengella sp. nov., isolated from a root of Zingiber montanum.</title>
        <authorList>
            <person name="Kuncharoen N."/>
            <person name="Kudo T."/>
            <person name="Masahiro Y."/>
            <person name="Ohkuma M."/>
            <person name="Tanasupawat S."/>
        </authorList>
    </citation>
    <scope>NUCLEOTIDE SEQUENCE [LARGE SCALE GENOMIC DNA]</scope>
    <source>
        <strain evidence="21 22">PLAI 1-1</strain>
    </source>
</reference>
<dbReference type="Gene3D" id="1.20.1060.10">
    <property type="entry name" value="Taq DNA Polymerase, Chain T, domain 4"/>
    <property type="match status" value="1"/>
</dbReference>
<keyword evidence="11 17" id="KW-0239">DNA-directed DNA polymerase</keyword>
<dbReference type="GO" id="GO:0003677">
    <property type="term" value="F:DNA binding"/>
    <property type="evidence" value="ECO:0007669"/>
    <property type="project" value="UniProtKB-UniRule"/>
</dbReference>
<evidence type="ECO:0000256" key="5">
    <source>
        <dbReference type="ARBA" id="ARBA00022695"/>
    </source>
</evidence>
<evidence type="ECO:0000256" key="15">
    <source>
        <dbReference type="ARBA" id="ARBA00053603"/>
    </source>
</evidence>
<keyword evidence="22" id="KW-1185">Reference proteome</keyword>
<dbReference type="SUPFAM" id="SSF88723">
    <property type="entry name" value="PIN domain-like"/>
    <property type="match status" value="1"/>
</dbReference>
<dbReference type="CDD" id="cd08637">
    <property type="entry name" value="DNA_pol_A_pol_I_C"/>
    <property type="match status" value="1"/>
</dbReference>
<dbReference type="InterPro" id="IPR002298">
    <property type="entry name" value="DNA_polymerase_A"/>
</dbReference>
<comment type="similarity">
    <text evidence="1 17">Belongs to the DNA polymerase type-A family.</text>
</comment>
<dbReference type="GO" id="GO:0006302">
    <property type="term" value="P:double-strand break repair"/>
    <property type="evidence" value="ECO:0007669"/>
    <property type="project" value="TreeGrafter"/>
</dbReference>
<dbReference type="GO" id="GO:0006261">
    <property type="term" value="P:DNA-templated DNA replication"/>
    <property type="evidence" value="ECO:0007669"/>
    <property type="project" value="UniProtKB-UniRule"/>
</dbReference>
<evidence type="ECO:0000256" key="1">
    <source>
        <dbReference type="ARBA" id="ARBA00007705"/>
    </source>
</evidence>
<evidence type="ECO:0000256" key="4">
    <source>
        <dbReference type="ARBA" id="ARBA00022679"/>
    </source>
</evidence>
<evidence type="ECO:0000259" key="18">
    <source>
        <dbReference type="SMART" id="SM00474"/>
    </source>
</evidence>
<evidence type="ECO:0000256" key="16">
    <source>
        <dbReference type="NCBIfam" id="TIGR00593"/>
    </source>
</evidence>
<dbReference type="Gene3D" id="3.40.50.1010">
    <property type="entry name" value="5'-nuclease"/>
    <property type="match status" value="1"/>
</dbReference>
<dbReference type="SMART" id="SM00475">
    <property type="entry name" value="53EXOc"/>
    <property type="match status" value="1"/>
</dbReference>
<proteinExistence type="inferred from homology"/>
<evidence type="ECO:0000313" key="22">
    <source>
        <dbReference type="Proteomes" id="UP000292274"/>
    </source>
</evidence>
<dbReference type="InterPro" id="IPR036397">
    <property type="entry name" value="RNaseH_sf"/>
</dbReference>
<feature type="domain" description="3'-5' exonuclease" evidence="18">
    <location>
        <begin position="308"/>
        <end position="486"/>
    </location>
</feature>
<evidence type="ECO:0000256" key="2">
    <source>
        <dbReference type="ARBA" id="ARBA00012417"/>
    </source>
</evidence>
<dbReference type="FunFam" id="1.20.1060.10:FF:000001">
    <property type="entry name" value="DNA polymerase I"/>
    <property type="match status" value="1"/>
</dbReference>
<evidence type="ECO:0000256" key="7">
    <source>
        <dbReference type="ARBA" id="ARBA00022722"/>
    </source>
</evidence>
<dbReference type="InterPro" id="IPR001098">
    <property type="entry name" value="DNA-dir_DNA_pol_A_palm_dom"/>
</dbReference>
<keyword evidence="10" id="KW-0269">Exonuclease</keyword>
<feature type="domain" description="5'-3' exonuclease" evidence="19">
    <location>
        <begin position="6"/>
        <end position="266"/>
    </location>
</feature>
<sequence>MTATTPRLLLVDGHSLAYRAFFALPVENFSTTTGQPTNAVYGFTSMLINVLRDERPTHIVVAFDVSRRSFRTDKYAEYKAGRSETPTDFKGQVSLVKEVLAALRVPVVEKDGYEADDIIATLACQARDQGIPVLICTGDRDAFQLVDEQITVLYPRKGVSDLARMDPAAVEAKYGVVPGRYRDLAALVGEKSDNLPGVPGVGDKTAAKWINLYGGVEGIIARADEIKGKAGDSLRERLADVIRNYDINCLVADLELPIRPDDARWPGWDREAVHQVFDTLQFRILRDRLYQYLDAVEPEAEAGFELAGEVLTGPGAVTGWLATHAPAGTPAGVAVKLDTGPNRRHTATVTGIALATADGAAAWFDPSLLDAADEAALAGWWGDETRPKVLHDSKPAVLAFAAHGWDLAGIARDTQIAAYLARPDQRSYDLTDLALRYLHRELRVDVPDDGQLTLDGFGGDSEAEQNLMLHARATLDLAEAIDAELSRDGEQSARLMAGVELPLMRVLAGMERTGIAADTDYLSELEAHFAAEVKAAAQSAYAVVGREFNLGSPKQLQEILFGELALPKTKKIKTGYTTDADALQWLYAQTEHPLLHHLLRHRDVAKLKSTVDGLLKSVSDDGRIHTTFNQTVAATGRLSSTEPNLQNIPIRTEEGRRIRRAFVVGEGYECLLTADYSQIEMRIMAHLSGDEALIKAFNSGADFHAATASSVFGVPVAEVGPDQRRKIKAMNYGLAYGLSAFGLSQQLGITAEEARGLMEVYFAGFGGVRDYLHEVVARARQDGYTSTILGRRRYLPDLVSDNRQRREMAERMALNAPIQGSAADIIKVAMLHVDTALRDAGLRSRMLLQVHDELVFEVAPGERATLEELVRREMGGAYPLSVPLEVSVGEGRDWNSADH</sequence>
<dbReference type="Pfam" id="PF22619">
    <property type="entry name" value="DNA_polI_exo1"/>
    <property type="match status" value="1"/>
</dbReference>
<evidence type="ECO:0000256" key="8">
    <source>
        <dbReference type="ARBA" id="ARBA00022763"/>
    </source>
</evidence>
<dbReference type="SUPFAM" id="SSF56672">
    <property type="entry name" value="DNA/RNA polymerases"/>
    <property type="match status" value="1"/>
</dbReference>
<dbReference type="PANTHER" id="PTHR10133:SF27">
    <property type="entry name" value="DNA POLYMERASE NU"/>
    <property type="match status" value="1"/>
</dbReference>
<dbReference type="Pfam" id="PF02739">
    <property type="entry name" value="5_3_exonuc_N"/>
    <property type="match status" value="1"/>
</dbReference>
<feature type="domain" description="DNA-directed DNA polymerase family A palm" evidence="20">
    <location>
        <begin position="655"/>
        <end position="862"/>
    </location>
</feature>
<dbReference type="SUPFAM" id="SSF53098">
    <property type="entry name" value="Ribonuclease H-like"/>
    <property type="match status" value="1"/>
</dbReference>
<dbReference type="InterPro" id="IPR043502">
    <property type="entry name" value="DNA/RNA_pol_sf"/>
</dbReference>
<keyword evidence="8 17" id="KW-0227">DNA damage</keyword>
<evidence type="ECO:0000256" key="10">
    <source>
        <dbReference type="ARBA" id="ARBA00022839"/>
    </source>
</evidence>
<dbReference type="GO" id="GO:0003887">
    <property type="term" value="F:DNA-directed DNA polymerase activity"/>
    <property type="evidence" value="ECO:0007669"/>
    <property type="project" value="UniProtKB-UniRule"/>
</dbReference>
<comment type="function">
    <text evidence="15">In addition to polymerase activity, this DNA polymerase exhibits 3'-5' and 5'-3' exonuclease activity.</text>
</comment>
<dbReference type="NCBIfam" id="NF004397">
    <property type="entry name" value="PRK05755.1"/>
    <property type="match status" value="1"/>
</dbReference>
<dbReference type="Pfam" id="PF00476">
    <property type="entry name" value="DNA_pol_A"/>
    <property type="match status" value="1"/>
</dbReference>
<dbReference type="InterPro" id="IPR008918">
    <property type="entry name" value="HhH2"/>
</dbReference>
<dbReference type="OrthoDB" id="9806424at2"/>
<dbReference type="PRINTS" id="PR00868">
    <property type="entry name" value="DNAPOLI"/>
</dbReference>
<dbReference type="InterPro" id="IPR018320">
    <property type="entry name" value="DNA_polymerase_1"/>
</dbReference>
<dbReference type="SUPFAM" id="SSF47807">
    <property type="entry name" value="5' to 3' exonuclease, C-terminal subdomain"/>
    <property type="match status" value="1"/>
</dbReference>
<dbReference type="InterPro" id="IPR036279">
    <property type="entry name" value="5-3_exonuclease_C_sf"/>
</dbReference>
<dbReference type="SMART" id="SM00474">
    <property type="entry name" value="35EXOc"/>
    <property type="match status" value="1"/>
</dbReference>
<keyword evidence="12 17" id="KW-0238">DNA-binding</keyword>
<dbReference type="Proteomes" id="UP000292274">
    <property type="component" value="Unassembled WGS sequence"/>
</dbReference>
<dbReference type="InterPro" id="IPR012337">
    <property type="entry name" value="RNaseH-like_sf"/>
</dbReference>
<dbReference type="EC" id="2.7.7.7" evidence="2 16"/>
<keyword evidence="5 17" id="KW-0548">Nucleotidyltransferase</keyword>
<comment type="caution">
    <text evidence="21">The sequence shown here is derived from an EMBL/GenBank/DDBJ whole genome shotgun (WGS) entry which is preliminary data.</text>
</comment>
<keyword evidence="9" id="KW-0378">Hydrolase</keyword>
<keyword evidence="7" id="KW-0540">Nuclease</keyword>
<dbReference type="InterPro" id="IPR029060">
    <property type="entry name" value="PIN-like_dom_sf"/>
</dbReference>
<dbReference type="InterPro" id="IPR020046">
    <property type="entry name" value="5-3_exonucl_a-hlix_arch_N"/>
</dbReference>
<evidence type="ECO:0000256" key="12">
    <source>
        <dbReference type="ARBA" id="ARBA00023125"/>
    </source>
</evidence>
<dbReference type="RefSeq" id="WP_131303395.1">
    <property type="nucleotide sequence ID" value="NZ_SJJR01000005.1"/>
</dbReference>
<evidence type="ECO:0000259" key="19">
    <source>
        <dbReference type="SMART" id="SM00475"/>
    </source>
</evidence>
<organism evidence="21 22">
    <name type="scientific">Micromonospora zingiberis</name>
    <dbReference type="NCBI Taxonomy" id="2053011"/>
    <lineage>
        <taxon>Bacteria</taxon>
        <taxon>Bacillati</taxon>
        <taxon>Actinomycetota</taxon>
        <taxon>Actinomycetes</taxon>
        <taxon>Micromonosporales</taxon>
        <taxon>Micromonosporaceae</taxon>
        <taxon>Micromonospora</taxon>
    </lineage>
</organism>
<protein>
    <recommendedName>
        <fullName evidence="3 16">DNA polymerase I</fullName>
        <ecNumber evidence="2 16">2.7.7.7</ecNumber>
    </recommendedName>
</protein>
<dbReference type="InterPro" id="IPR002562">
    <property type="entry name" value="3'-5'_exonuclease_dom"/>
</dbReference>
<evidence type="ECO:0000256" key="3">
    <source>
        <dbReference type="ARBA" id="ARBA00020311"/>
    </source>
</evidence>
<evidence type="ECO:0000256" key="9">
    <source>
        <dbReference type="ARBA" id="ARBA00022801"/>
    </source>
</evidence>
<dbReference type="NCBIfam" id="TIGR00593">
    <property type="entry name" value="pola"/>
    <property type="match status" value="1"/>
</dbReference>
<evidence type="ECO:0000256" key="14">
    <source>
        <dbReference type="ARBA" id="ARBA00049244"/>
    </source>
</evidence>
<keyword evidence="4 17" id="KW-0808">Transferase</keyword>
<dbReference type="SMART" id="SM00482">
    <property type="entry name" value="POLAc"/>
    <property type="match status" value="1"/>
</dbReference>
<dbReference type="EMBL" id="SJJR01000005">
    <property type="protein sequence ID" value="TCB98019.1"/>
    <property type="molecule type" value="Genomic_DNA"/>
</dbReference>
<dbReference type="FunFam" id="1.10.150.20:FF:000003">
    <property type="entry name" value="DNA polymerase I"/>
    <property type="match status" value="1"/>
</dbReference>
<dbReference type="GO" id="GO:0008409">
    <property type="term" value="F:5'-3' exonuclease activity"/>
    <property type="evidence" value="ECO:0007669"/>
    <property type="project" value="InterPro"/>
</dbReference>
<keyword evidence="6 17" id="KW-0235">DNA replication</keyword>
<evidence type="ECO:0000256" key="13">
    <source>
        <dbReference type="ARBA" id="ARBA00023204"/>
    </source>
</evidence>
<dbReference type="PANTHER" id="PTHR10133">
    <property type="entry name" value="DNA POLYMERASE I"/>
    <property type="match status" value="1"/>
</dbReference>
<dbReference type="FunFam" id="1.10.150.20:FF:000002">
    <property type="entry name" value="DNA polymerase I"/>
    <property type="match status" value="1"/>
</dbReference>
<comment type="catalytic activity">
    <reaction evidence="14 17">
        <text>DNA(n) + a 2'-deoxyribonucleoside 5'-triphosphate = DNA(n+1) + diphosphate</text>
        <dbReference type="Rhea" id="RHEA:22508"/>
        <dbReference type="Rhea" id="RHEA-COMP:17339"/>
        <dbReference type="Rhea" id="RHEA-COMP:17340"/>
        <dbReference type="ChEBI" id="CHEBI:33019"/>
        <dbReference type="ChEBI" id="CHEBI:61560"/>
        <dbReference type="ChEBI" id="CHEBI:173112"/>
        <dbReference type="EC" id="2.7.7.7"/>
    </reaction>
</comment>
<evidence type="ECO:0000256" key="17">
    <source>
        <dbReference type="RuleBase" id="RU004460"/>
    </source>
</evidence>
<dbReference type="CDD" id="cd06140">
    <property type="entry name" value="DNA_polA_I_Bacillus_like_exo"/>
    <property type="match status" value="1"/>
</dbReference>
<dbReference type="AlphaFoldDB" id="A0A4R0GQJ9"/>